<keyword evidence="1" id="KW-0472">Membrane</keyword>
<protein>
    <submittedName>
        <fullName evidence="2">Uncharacterized protein</fullName>
    </submittedName>
</protein>
<feature type="transmembrane region" description="Helical" evidence="1">
    <location>
        <begin position="41"/>
        <end position="60"/>
    </location>
</feature>
<dbReference type="EMBL" id="SHMP01000010">
    <property type="protein sequence ID" value="RZV05226.1"/>
    <property type="molecule type" value="Genomic_DNA"/>
</dbReference>
<dbReference type="Proteomes" id="UP000291097">
    <property type="component" value="Unassembled WGS sequence"/>
</dbReference>
<keyword evidence="1" id="KW-1133">Transmembrane helix</keyword>
<feature type="transmembrane region" description="Helical" evidence="1">
    <location>
        <begin position="67"/>
        <end position="88"/>
    </location>
</feature>
<dbReference type="AlphaFoldDB" id="A0A482Y717"/>
<evidence type="ECO:0000256" key="1">
    <source>
        <dbReference type="SAM" id="Phobius"/>
    </source>
</evidence>
<gene>
    <name evidence="2" type="ORF">BDK88_4249</name>
</gene>
<sequence>MSVIQSAEKAWGNLSVRLLTLVVGVGLVVGLLSLYPQILPVIEWTIPLGLIFWGVSRFYLYGVGDTLTSTAGCLLILGGFTLALYQLIPMGELTGTVAHLIPTTGIFVELFAVHYRDEA</sequence>
<dbReference type="OrthoDB" id="341446at2157"/>
<dbReference type="RefSeq" id="WP_130501940.1">
    <property type="nucleotide sequence ID" value="NZ_SHMP01000010.1"/>
</dbReference>
<reference evidence="2 3" key="1">
    <citation type="submission" date="2019-02" db="EMBL/GenBank/DDBJ databases">
        <title>Genomic Encyclopedia of Archaeal and Bacterial Type Strains, Phase II (KMG-II): from individual species to whole genera.</title>
        <authorList>
            <person name="Goeker M."/>
        </authorList>
    </citation>
    <scope>NUCLEOTIDE SEQUENCE [LARGE SCALE GENOMIC DNA]</scope>
    <source>
        <strain evidence="2 3">DSM 18328</strain>
    </source>
</reference>
<evidence type="ECO:0000313" key="3">
    <source>
        <dbReference type="Proteomes" id="UP000291097"/>
    </source>
</evidence>
<comment type="caution">
    <text evidence="2">The sequence shown here is derived from an EMBL/GenBank/DDBJ whole genome shotgun (WGS) entry which is preliminary data.</text>
</comment>
<organism evidence="2 3">
    <name type="scientific">Natrinema hispanicum</name>
    <dbReference type="NCBI Taxonomy" id="392421"/>
    <lineage>
        <taxon>Archaea</taxon>
        <taxon>Methanobacteriati</taxon>
        <taxon>Methanobacteriota</taxon>
        <taxon>Stenosarchaea group</taxon>
        <taxon>Halobacteria</taxon>
        <taxon>Halobacteriales</taxon>
        <taxon>Natrialbaceae</taxon>
        <taxon>Natrinema</taxon>
    </lineage>
</organism>
<proteinExistence type="predicted"/>
<keyword evidence="1" id="KW-0812">Transmembrane</keyword>
<name>A0A482Y717_9EURY</name>
<evidence type="ECO:0000313" key="2">
    <source>
        <dbReference type="EMBL" id="RZV05226.1"/>
    </source>
</evidence>
<accession>A0A482Y717</accession>
<feature type="transmembrane region" description="Helical" evidence="1">
    <location>
        <begin position="14"/>
        <end position="35"/>
    </location>
</feature>
<feature type="transmembrane region" description="Helical" evidence="1">
    <location>
        <begin position="94"/>
        <end position="113"/>
    </location>
</feature>